<feature type="region of interest" description="Disordered" evidence="2">
    <location>
        <begin position="58"/>
        <end position="87"/>
    </location>
</feature>
<dbReference type="SUPFAM" id="SSF100950">
    <property type="entry name" value="NagB/RpiA/CoA transferase-like"/>
    <property type="match status" value="2"/>
</dbReference>
<evidence type="ECO:0000313" key="4">
    <source>
        <dbReference type="Proteomes" id="UP000033540"/>
    </source>
</evidence>
<dbReference type="Proteomes" id="UP000033540">
    <property type="component" value="Unassembled WGS sequence"/>
</dbReference>
<dbReference type="Gene3D" id="3.40.1080.10">
    <property type="entry name" value="Glutaconate Coenzyme A-transferase"/>
    <property type="match status" value="2"/>
</dbReference>
<dbReference type="PANTHER" id="PTHR13707:SF60">
    <property type="entry name" value="ACETATE COA-TRANSFERASE SUBUNIT ALPHA"/>
    <property type="match status" value="1"/>
</dbReference>
<dbReference type="AlphaFoldDB" id="A0A0F0IKH2"/>
<evidence type="ECO:0000256" key="1">
    <source>
        <dbReference type="ARBA" id="ARBA00022679"/>
    </source>
</evidence>
<dbReference type="PANTHER" id="PTHR13707">
    <property type="entry name" value="KETOACID-COENZYME A TRANSFERASE"/>
    <property type="match status" value="1"/>
</dbReference>
<proteinExistence type="predicted"/>
<evidence type="ECO:0000313" key="3">
    <source>
        <dbReference type="EMBL" id="KJK68190.1"/>
    </source>
</evidence>
<dbReference type="CDD" id="cd12148">
    <property type="entry name" value="fungal_TF_MHR"/>
    <property type="match status" value="1"/>
</dbReference>
<keyword evidence="1 3" id="KW-0808">Transferase</keyword>
<accession>A0A0F0IKH2</accession>
<dbReference type="InterPro" id="IPR012791">
    <property type="entry name" value="3-oxoacid_CoA-transf_B"/>
</dbReference>
<organism evidence="3 4">
    <name type="scientific">Aspergillus parasiticus (strain ATCC 56775 / NRRL 5862 / SRRC 143 / SU-1)</name>
    <dbReference type="NCBI Taxonomy" id="1403190"/>
    <lineage>
        <taxon>Eukaryota</taxon>
        <taxon>Fungi</taxon>
        <taxon>Dikarya</taxon>
        <taxon>Ascomycota</taxon>
        <taxon>Pezizomycotina</taxon>
        <taxon>Eurotiomycetes</taxon>
        <taxon>Eurotiomycetidae</taxon>
        <taxon>Eurotiales</taxon>
        <taxon>Aspergillaceae</taxon>
        <taxon>Aspergillus</taxon>
        <taxon>Aspergillus subgen. Circumdati</taxon>
    </lineage>
</organism>
<dbReference type="InterPro" id="IPR004165">
    <property type="entry name" value="CoA_trans_fam_I"/>
</dbReference>
<gene>
    <name evidence="3" type="ORF">P875_00076323</name>
</gene>
<dbReference type="OrthoDB" id="1933379at2759"/>
<sequence>MLAGRKDKRKGLEKALHQIEQAIKRPKPDASESDAAQNIISSLQDLLNRTQDNQLYSETEELSEDADRLHNPHSPHGVDTGDSLSLDDAENPLQLLARASDLQLPPAEVRSFHGRRTLEPSQPAAIPQNNNAEDDSSTAKLFFVPVKANLDLGPDMDPIELGLVTPDEAESLFTLSVEIVLAFMVNVPWMAHGNYLGDDDTCSYIAMALTIALDLSLNKIVLPSTSFDNGVIRRLSKAECIDAKRAMHMDGFDNVDPNSEWGQRLLRRRERTWIALFVLERGVCLARGRSYTVPQTSLIVSCDRWHVSNFADARDGPMNSMAALRRNLDDLFKKVKSSCDNYQVTDAGSEAAQSIKTMIESFYDRWYETWGPAIGEGHSYSLPPYVEILVTHTRLSTYGGVINHPTAPLEVKRFFRAAGLSSALNVMRAAIQGESRLKSMPNNTVIMIAFAACSALSLSVVPTDTRSSLAPSVRNLIEETAGVLERIGATPSHRNGASVLYGRYLRQLVRRGSENQSVSRMPTEANLRSPSAFGGCGALPPMSQPSFSPLFWSEPLQFSAMSDGQIIDAVNRAGITFGTGVPDVPLDDLMTKQPARMPTIDRAASKLFRNADEAVADLESGSTILSSGFGLCGVAETIISAIHRRGQEDLHSLTAVSNNAGAPGKGGLSTLTQAGQVNRLILSYLGNNKALEKKYLTGDIAIELCPQGTLAERLRAGGAGIPAFFTPTGAHTFLQEGQIPVRLDESGRVLEQGKPRETRIFNGKTYLMEHALTGDVAILRAWKVDEAGNCVFRYTTKAFSPLVAKAATLTIVEAENIVPVGSIDPNDVDLPGIFVDRIVPATAPKSIEIKKLRSTDNAGNLQPAKDAAMAQRNRIAKRAAKELKQGYYVNLGVGIPTLAPSFLPEGVKVWVQSENGLLGMGSYPTEDEVDPDIVNAGKETVTLVPGAATFDSSESFGMIRGGHVDVSILGALQVSAKGDLANYMIPGKVFKGMGGAMDLISNPDQTKIVVATSHTSKDGSPKIVSECELPLTGANCVSTIITDLCVFQVDREKGELLLTELAPGVEVEEVQSKTGANFTVAKQLELME</sequence>
<dbReference type="SMART" id="SM00882">
    <property type="entry name" value="CoA_trans"/>
    <property type="match status" value="2"/>
</dbReference>
<comment type="caution">
    <text evidence="3">The sequence shown here is derived from an EMBL/GenBank/DDBJ whole genome shotgun (WGS) entry which is preliminary data.</text>
</comment>
<dbReference type="Pfam" id="PF01144">
    <property type="entry name" value="CoA_trans"/>
    <property type="match status" value="2"/>
</dbReference>
<reference evidence="3 4" key="1">
    <citation type="submission" date="2015-02" db="EMBL/GenBank/DDBJ databases">
        <title>Draft genome sequence of Aspergillus parasiticus SU-1.</title>
        <authorList>
            <person name="Yu J."/>
            <person name="Fedorova N."/>
            <person name="Yin Y."/>
            <person name="Losada L."/>
            <person name="Zafar N."/>
            <person name="Taujale R."/>
            <person name="Ehrlich K.C."/>
            <person name="Bhatnagar D."/>
            <person name="Cleveland T.E."/>
            <person name="Bennett J.W."/>
            <person name="Nierman W.C."/>
        </authorList>
    </citation>
    <scope>NUCLEOTIDE SEQUENCE [LARGE SCALE GENOMIC DNA]</scope>
    <source>
        <strain evidence="4">ATCC 56775 / NRRL 5862 / SRRC 143 / SU-1</strain>
    </source>
</reference>
<protein>
    <submittedName>
        <fullName evidence="3">Coenzyme A transferase</fullName>
    </submittedName>
</protein>
<name>A0A0F0IKH2_ASPPU</name>
<dbReference type="EMBL" id="JZEE01000052">
    <property type="protein sequence ID" value="KJK68190.1"/>
    <property type="molecule type" value="Genomic_DNA"/>
</dbReference>
<dbReference type="NCBIfam" id="TIGR02428">
    <property type="entry name" value="pcaJ_scoB_fam"/>
    <property type="match status" value="1"/>
</dbReference>
<dbReference type="STRING" id="1403190.A0A0F0IKH2"/>
<dbReference type="GO" id="GO:0008410">
    <property type="term" value="F:CoA-transferase activity"/>
    <property type="evidence" value="ECO:0007669"/>
    <property type="project" value="InterPro"/>
</dbReference>
<evidence type="ECO:0000256" key="2">
    <source>
        <dbReference type="SAM" id="MobiDB-lite"/>
    </source>
</evidence>
<dbReference type="InterPro" id="IPR037171">
    <property type="entry name" value="NagB/RpiA_transferase-like"/>
</dbReference>
<dbReference type="NCBIfam" id="TIGR02429">
    <property type="entry name" value="pcaI_scoA_fam"/>
    <property type="match status" value="1"/>
</dbReference>
<dbReference type="InterPro" id="IPR012792">
    <property type="entry name" value="3-oxoacid_CoA-transf_A"/>
</dbReference>